<dbReference type="Pfam" id="PF13561">
    <property type="entry name" value="adh_short_C2"/>
    <property type="match status" value="1"/>
</dbReference>
<dbReference type="InterPro" id="IPR002347">
    <property type="entry name" value="SDR_fam"/>
</dbReference>
<organism evidence="2">
    <name type="scientific">uncultured Thermomicrobiales bacterium</name>
    <dbReference type="NCBI Taxonomy" id="1645740"/>
    <lineage>
        <taxon>Bacteria</taxon>
        <taxon>Pseudomonadati</taxon>
        <taxon>Thermomicrobiota</taxon>
        <taxon>Thermomicrobia</taxon>
        <taxon>Thermomicrobiales</taxon>
        <taxon>environmental samples</taxon>
    </lineage>
</organism>
<dbReference type="PRINTS" id="PR00080">
    <property type="entry name" value="SDRFAMILY"/>
</dbReference>
<dbReference type="SUPFAM" id="SSF51735">
    <property type="entry name" value="NAD(P)-binding Rossmann-fold domains"/>
    <property type="match status" value="1"/>
</dbReference>
<dbReference type="InterPro" id="IPR036291">
    <property type="entry name" value="NAD(P)-bd_dom_sf"/>
</dbReference>
<dbReference type="AlphaFoldDB" id="A0A6J4V5J6"/>
<dbReference type="NCBIfam" id="NF005559">
    <property type="entry name" value="PRK07231.1"/>
    <property type="match status" value="1"/>
</dbReference>
<reference evidence="2" key="1">
    <citation type="submission" date="2020-02" db="EMBL/GenBank/DDBJ databases">
        <authorList>
            <person name="Meier V. D."/>
        </authorList>
    </citation>
    <scope>NUCLEOTIDE SEQUENCE</scope>
    <source>
        <strain evidence="2">AVDCRST_MAG49</strain>
    </source>
</reference>
<accession>A0A6J4V5J6</accession>
<dbReference type="EC" id="1.1.1.100" evidence="2"/>
<evidence type="ECO:0000313" key="2">
    <source>
        <dbReference type="EMBL" id="CAA9565302.1"/>
    </source>
</evidence>
<dbReference type="Gene3D" id="3.40.50.720">
    <property type="entry name" value="NAD(P)-binding Rossmann-like Domain"/>
    <property type="match status" value="1"/>
</dbReference>
<dbReference type="GO" id="GO:0048038">
    <property type="term" value="F:quinone binding"/>
    <property type="evidence" value="ECO:0007669"/>
    <property type="project" value="TreeGrafter"/>
</dbReference>
<name>A0A6J4V5J6_9BACT</name>
<proteinExistence type="inferred from homology"/>
<dbReference type="PRINTS" id="PR00081">
    <property type="entry name" value="GDHRDH"/>
</dbReference>
<dbReference type="GO" id="GO:0006633">
    <property type="term" value="P:fatty acid biosynthetic process"/>
    <property type="evidence" value="ECO:0007669"/>
    <property type="project" value="TreeGrafter"/>
</dbReference>
<dbReference type="PANTHER" id="PTHR42760">
    <property type="entry name" value="SHORT-CHAIN DEHYDROGENASES/REDUCTASES FAMILY MEMBER"/>
    <property type="match status" value="1"/>
</dbReference>
<dbReference type="CDD" id="cd05233">
    <property type="entry name" value="SDR_c"/>
    <property type="match status" value="1"/>
</dbReference>
<protein>
    <submittedName>
        <fullName evidence="2">3-oxoacyl-[acyl-carrier protein] reductase</fullName>
        <ecNumber evidence="2">1.1.1.100</ecNumber>
    </submittedName>
</protein>
<dbReference type="PANTHER" id="PTHR42760:SF122">
    <property type="entry name" value="NAD(P)-BINDING PROTEIN"/>
    <property type="match status" value="1"/>
</dbReference>
<dbReference type="FunFam" id="3.40.50.720:FF:000084">
    <property type="entry name" value="Short-chain dehydrogenase reductase"/>
    <property type="match status" value="1"/>
</dbReference>
<dbReference type="GO" id="GO:0004316">
    <property type="term" value="F:3-oxoacyl-[acyl-carrier-protein] reductase (NADPH) activity"/>
    <property type="evidence" value="ECO:0007669"/>
    <property type="project" value="UniProtKB-EC"/>
</dbReference>
<comment type="similarity">
    <text evidence="1">Belongs to the short-chain dehydrogenases/reductases (SDR) family.</text>
</comment>
<dbReference type="EMBL" id="CADCWG010000200">
    <property type="protein sequence ID" value="CAA9565302.1"/>
    <property type="molecule type" value="Genomic_DNA"/>
</dbReference>
<keyword evidence="2" id="KW-0560">Oxidoreductase</keyword>
<sequence length="258" mass="27143">MFRLDGKVALVTGAGSGIGREIALLFAKQGANVCVADLNGPAAEAVAGEIFAQDGEAFAQPLDVTDLVSARAAVATTAERYGRLDVLVNNAGIGMVGNLTETEPEDFDRLVDVNVRGVYYCSRAGVEQMLGQDPKGGAIVNMASIAGQVAVARRFAYCTTKGAVISMTQSTAMDYVGDNIRCNCVCPGTVETPFVEAYLQRYHAGEVEETRAALHARQPLGRMGRPEEIAPLALYLASDEAAYVTGAQMTIDGGLTAR</sequence>
<gene>
    <name evidence="2" type="ORF">AVDCRST_MAG49-2860</name>
</gene>
<dbReference type="PROSITE" id="PS00061">
    <property type="entry name" value="ADH_SHORT"/>
    <property type="match status" value="1"/>
</dbReference>
<dbReference type="InterPro" id="IPR020904">
    <property type="entry name" value="Sc_DH/Rdtase_CS"/>
</dbReference>
<evidence type="ECO:0000256" key="1">
    <source>
        <dbReference type="ARBA" id="ARBA00006484"/>
    </source>
</evidence>